<feature type="region of interest" description="Disordered" evidence="1">
    <location>
        <begin position="40"/>
        <end position="61"/>
    </location>
</feature>
<organism evidence="3 4">
    <name type="scientific">Liparis tanakae</name>
    <name type="common">Tanaka's snailfish</name>
    <dbReference type="NCBI Taxonomy" id="230148"/>
    <lineage>
        <taxon>Eukaryota</taxon>
        <taxon>Metazoa</taxon>
        <taxon>Chordata</taxon>
        <taxon>Craniata</taxon>
        <taxon>Vertebrata</taxon>
        <taxon>Euteleostomi</taxon>
        <taxon>Actinopterygii</taxon>
        <taxon>Neopterygii</taxon>
        <taxon>Teleostei</taxon>
        <taxon>Neoteleostei</taxon>
        <taxon>Acanthomorphata</taxon>
        <taxon>Eupercaria</taxon>
        <taxon>Perciformes</taxon>
        <taxon>Cottioidei</taxon>
        <taxon>Cottales</taxon>
        <taxon>Liparidae</taxon>
        <taxon>Liparis</taxon>
    </lineage>
</organism>
<feature type="chain" id="PRO_5021293146" evidence="2">
    <location>
        <begin position="24"/>
        <end position="181"/>
    </location>
</feature>
<name>A0A4Z2IEI7_9TELE</name>
<evidence type="ECO:0000256" key="2">
    <source>
        <dbReference type="SAM" id="SignalP"/>
    </source>
</evidence>
<keyword evidence="4" id="KW-1185">Reference proteome</keyword>
<dbReference type="Proteomes" id="UP000314294">
    <property type="component" value="Unassembled WGS sequence"/>
</dbReference>
<evidence type="ECO:0000313" key="4">
    <source>
        <dbReference type="Proteomes" id="UP000314294"/>
    </source>
</evidence>
<reference evidence="3 4" key="1">
    <citation type="submission" date="2019-03" db="EMBL/GenBank/DDBJ databases">
        <title>First draft genome of Liparis tanakae, snailfish: a comprehensive survey of snailfish specific genes.</title>
        <authorList>
            <person name="Kim W."/>
            <person name="Song I."/>
            <person name="Jeong J.-H."/>
            <person name="Kim D."/>
            <person name="Kim S."/>
            <person name="Ryu S."/>
            <person name="Song J.Y."/>
            <person name="Lee S.K."/>
        </authorList>
    </citation>
    <scope>NUCLEOTIDE SEQUENCE [LARGE SCALE GENOMIC DNA]</scope>
    <source>
        <tissue evidence="3">Muscle</tissue>
    </source>
</reference>
<dbReference type="AlphaFoldDB" id="A0A4Z2IEI7"/>
<proteinExistence type="predicted"/>
<comment type="caution">
    <text evidence="3">The sequence shown here is derived from an EMBL/GenBank/DDBJ whole genome shotgun (WGS) entry which is preliminary data.</text>
</comment>
<keyword evidence="2" id="KW-0732">Signal</keyword>
<feature type="compositionally biased region" description="Low complexity" evidence="1">
    <location>
        <begin position="40"/>
        <end position="56"/>
    </location>
</feature>
<feature type="signal peptide" evidence="2">
    <location>
        <begin position="1"/>
        <end position="23"/>
    </location>
</feature>
<accession>A0A4Z2IEI7</accession>
<sequence length="181" mass="18655">MEGIDITLFVTLCLLTDLTYASGEKDVFSYACTAGSPSTVTTSSGSTFRKALSGPSSPWPLDPDSPPAPAPCFLALALALLERISSSDFPSSGALLRGFTSAYGARGMRLCLLIRADGAARGLKGLGLPWNSECSDLERFRESGAPPPPLPPLPPTPAAFGLPILVGPAPGLAMSSHHLGS</sequence>
<protein>
    <submittedName>
        <fullName evidence="3">Uncharacterized protein</fullName>
    </submittedName>
</protein>
<dbReference type="EMBL" id="SRLO01000093">
    <property type="protein sequence ID" value="TNN76408.1"/>
    <property type="molecule type" value="Genomic_DNA"/>
</dbReference>
<evidence type="ECO:0000256" key="1">
    <source>
        <dbReference type="SAM" id="MobiDB-lite"/>
    </source>
</evidence>
<evidence type="ECO:0000313" key="3">
    <source>
        <dbReference type="EMBL" id="TNN76408.1"/>
    </source>
</evidence>
<gene>
    <name evidence="3" type="ORF">EYF80_013273</name>
</gene>